<gene>
    <name evidence="2" type="ORF">AR543_06610</name>
</gene>
<dbReference type="AlphaFoldDB" id="A0A172ZE99"/>
<name>A0A172ZE99_9BACL</name>
<keyword evidence="1" id="KW-1133">Transmembrane helix</keyword>
<sequence>MKKVFSAATRLIFLFPVILLSVMVWRDYTGQLNEAPASARIDQIKDIFFADQGHTVIGVTAKSGNDPLGAYTYDADSHHYKSTFQLPSDVFKQTAASYQGNDLILAVKDDNKKLQAYRISSTDQTPQQIYNHSSTIDDYLEWSTREWRGRLIFFHVSADPAPNAFFAQIHNGQLHYIDLNDGSYFKGQRPTTITDTSSVWDEPGMIPMFEVTLADKTKAYISGILDDNNQLDVYYHPERDEPFDAEDHAQAQFRKHFGGSTSTHLAVETDYPEQVYAYNNNDDKIRLLSTPKPVYAARMFLLNDEEVLIAGSTTKDPVKGIRTGYIYNEQSRQFTDVTKLLGSLGADDLTSHDLHFYKPSGQSLLYYSYADHSAGMIDTGKGSVNLLTTDEVTSWQQNTALTADDRRPSVQAFISYVKEWNALVINWLVWLVITVIMFLVVPVLIKILSLRRRKQLEQGILLQARILSMEETGTRINDQPLIRFVVGFTYQGRSEQTEIRQVVSYLHMPKSGDPVMISYNPVTGKALFVTENDKQHNNLPSDEPETIPSAMLRKIDSYGPVNRGEALLLHFEAAGQSYRVPVVQSPGFLYRIGDIATLLHIGGTTRMFSHGESTVYRQQDHTALQGRLIHLQKYPVHIDGRQLMLLELVTESAHGSVTRLNSQFVPQRMIEGLQLGIQIPVSVKLAEYEREAELLRGRQGSAIVRSVQFRGTTGERPLATIIAERKGIDYRIEQSIEPLYGVMEGDELWIAYNEQRREAVIVKYASVE</sequence>
<keyword evidence="3" id="KW-1185">Reference proteome</keyword>
<evidence type="ECO:0000256" key="1">
    <source>
        <dbReference type="SAM" id="Phobius"/>
    </source>
</evidence>
<dbReference type="KEGG" id="pbv:AR543_06610"/>
<dbReference type="OrthoDB" id="3823543at2"/>
<reference evidence="3" key="1">
    <citation type="submission" date="2015-10" db="EMBL/GenBank/DDBJ databases">
        <title>Genome of Paenibacillus bovis sp. nov.</title>
        <authorList>
            <person name="Wu Z."/>
            <person name="Gao C."/>
            <person name="Liu Z."/>
            <person name="Zheng H."/>
        </authorList>
    </citation>
    <scope>NUCLEOTIDE SEQUENCE [LARGE SCALE GENOMIC DNA]</scope>
    <source>
        <strain evidence="3">BD3526</strain>
    </source>
</reference>
<dbReference type="RefSeq" id="WP_060532877.1">
    <property type="nucleotide sequence ID" value="NZ_CP013023.1"/>
</dbReference>
<keyword evidence="1" id="KW-0812">Transmembrane</keyword>
<feature type="transmembrane region" description="Helical" evidence="1">
    <location>
        <begin position="427"/>
        <end position="448"/>
    </location>
</feature>
<organism evidence="2 3">
    <name type="scientific">Paenibacillus bovis</name>
    <dbReference type="NCBI Taxonomy" id="1616788"/>
    <lineage>
        <taxon>Bacteria</taxon>
        <taxon>Bacillati</taxon>
        <taxon>Bacillota</taxon>
        <taxon>Bacilli</taxon>
        <taxon>Bacillales</taxon>
        <taxon>Paenibacillaceae</taxon>
        <taxon>Paenibacillus</taxon>
    </lineage>
</organism>
<dbReference type="Proteomes" id="UP000078148">
    <property type="component" value="Chromosome"/>
</dbReference>
<proteinExistence type="predicted"/>
<keyword evidence="1" id="KW-0472">Membrane</keyword>
<evidence type="ECO:0000313" key="3">
    <source>
        <dbReference type="Proteomes" id="UP000078148"/>
    </source>
</evidence>
<evidence type="ECO:0000313" key="2">
    <source>
        <dbReference type="EMBL" id="ANF95702.1"/>
    </source>
</evidence>
<dbReference type="STRING" id="1616788.AR543_06610"/>
<reference evidence="2 3" key="2">
    <citation type="journal article" date="2016" name="Int. J. Syst. Evol. Microbiol.">
        <title>Paenibacillus bovis sp. nov., isolated from raw yak (Bos grunniens) milk.</title>
        <authorList>
            <person name="Gao C."/>
            <person name="Han J."/>
            <person name="Liu Z."/>
            <person name="Xu X."/>
            <person name="Hang F."/>
            <person name="Wu Z."/>
        </authorList>
    </citation>
    <scope>NUCLEOTIDE SEQUENCE [LARGE SCALE GENOMIC DNA]</scope>
    <source>
        <strain evidence="2 3">BD3526</strain>
    </source>
</reference>
<dbReference type="EMBL" id="CP013023">
    <property type="protein sequence ID" value="ANF95702.1"/>
    <property type="molecule type" value="Genomic_DNA"/>
</dbReference>
<protein>
    <submittedName>
        <fullName evidence="2">Uncharacterized protein</fullName>
    </submittedName>
</protein>
<accession>A0A172ZE99</accession>